<accession>B1XX22</accession>
<reference evidence="12 13" key="1">
    <citation type="submission" date="2008-03" db="EMBL/GenBank/DDBJ databases">
        <title>Complete sequence of Leptothrix cholodnii SP-6.</title>
        <authorList>
            <consortium name="US DOE Joint Genome Institute"/>
            <person name="Copeland A."/>
            <person name="Lucas S."/>
            <person name="Lapidus A."/>
            <person name="Glavina del Rio T."/>
            <person name="Dalin E."/>
            <person name="Tice H."/>
            <person name="Bruce D."/>
            <person name="Goodwin L."/>
            <person name="Pitluck S."/>
            <person name="Chertkov O."/>
            <person name="Brettin T."/>
            <person name="Detter J.C."/>
            <person name="Han C."/>
            <person name="Kuske C.R."/>
            <person name="Schmutz J."/>
            <person name="Larimer F."/>
            <person name="Land M."/>
            <person name="Hauser L."/>
            <person name="Kyrpides N."/>
            <person name="Lykidis A."/>
            <person name="Emerson D."/>
            <person name="Richardson P."/>
        </authorList>
    </citation>
    <scope>NUCLEOTIDE SEQUENCE [LARGE SCALE GENOMIC DNA]</scope>
    <source>
        <strain evidence="13">ATCC 51168 / LMG 8142 / SP-6</strain>
    </source>
</reference>
<dbReference type="SUPFAM" id="SSF52540">
    <property type="entry name" value="P-loop containing nucleoside triphosphate hydrolases"/>
    <property type="match status" value="1"/>
</dbReference>
<dbReference type="PANTHER" id="PTHR11649">
    <property type="entry name" value="MSS1/TRME-RELATED GTP-BINDING PROTEIN"/>
    <property type="match status" value="1"/>
</dbReference>
<evidence type="ECO:0000256" key="10">
    <source>
        <dbReference type="HAMAP-Rule" id="MF_00321"/>
    </source>
</evidence>
<dbReference type="InterPro" id="IPR019987">
    <property type="entry name" value="GTP-bd_ribosome_bio_YsxC"/>
</dbReference>
<keyword evidence="4" id="KW-0479">Metal-binding</keyword>
<dbReference type="KEGG" id="lch:Lcho_0393"/>
<evidence type="ECO:0000313" key="13">
    <source>
        <dbReference type="Proteomes" id="UP000001693"/>
    </source>
</evidence>
<dbReference type="HAMAP" id="MF_00321">
    <property type="entry name" value="GTPase_EngB"/>
    <property type="match status" value="1"/>
</dbReference>
<evidence type="ECO:0000256" key="3">
    <source>
        <dbReference type="ARBA" id="ARBA00022618"/>
    </source>
</evidence>
<keyword evidence="7 10" id="KW-0342">GTP-binding</keyword>
<dbReference type="EMBL" id="CP001013">
    <property type="protein sequence ID" value="ACB32668.1"/>
    <property type="molecule type" value="Genomic_DNA"/>
</dbReference>
<comment type="cofactor">
    <cofactor evidence="1">
        <name>Mg(2+)</name>
        <dbReference type="ChEBI" id="CHEBI:18420"/>
    </cofactor>
</comment>
<organism evidence="12 13">
    <name type="scientific">Leptothrix cholodnii (strain ATCC 51168 / LMG 8142 / SP-6)</name>
    <name type="common">Leptothrix discophora (strain SP-6)</name>
    <dbReference type="NCBI Taxonomy" id="395495"/>
    <lineage>
        <taxon>Bacteria</taxon>
        <taxon>Pseudomonadati</taxon>
        <taxon>Pseudomonadota</taxon>
        <taxon>Betaproteobacteria</taxon>
        <taxon>Burkholderiales</taxon>
        <taxon>Sphaerotilaceae</taxon>
        <taxon>Leptothrix</taxon>
    </lineage>
</organism>
<evidence type="ECO:0000256" key="8">
    <source>
        <dbReference type="ARBA" id="ARBA00023210"/>
    </source>
</evidence>
<protein>
    <recommendedName>
        <fullName evidence="10">Probable GTP-binding protein EngB</fullName>
    </recommendedName>
</protein>
<comment type="similarity">
    <text evidence="2 10">Belongs to the TRAFAC class TrmE-Era-EngA-EngB-Septin-like GTPase superfamily. EngB GTPase family.</text>
</comment>
<sequence>MMTPNPAPTQGGADATRAALSWAHTARFLTTASRLDQLPAHDLPEIAFVGRSNAGKSTAINTLAQQRQLAFASKKPGRTQHINLFELGPKDAPSALWADLPGYGYAAVERAAKLRWQAVMADYLKMRRNLAGVVQMIDSRHGFTALDRQLLEFVGPRVVTGEVKLLVLLTKADKLNRKEASAALRSAQDFLADLSTDQSDLSVTLFSALKRQGVEDVAQTLHDWRDASAAPIEGGLLAASAALRAERFETPDDVVIPADPAEPAA</sequence>
<dbReference type="CDD" id="cd01876">
    <property type="entry name" value="YihA_EngB"/>
    <property type="match status" value="1"/>
</dbReference>
<dbReference type="Pfam" id="PF01926">
    <property type="entry name" value="MMR_HSR1"/>
    <property type="match status" value="1"/>
</dbReference>
<keyword evidence="3 10" id="KW-0132">Cell division</keyword>
<dbReference type="GO" id="GO:0005829">
    <property type="term" value="C:cytosol"/>
    <property type="evidence" value="ECO:0007669"/>
    <property type="project" value="TreeGrafter"/>
</dbReference>
<evidence type="ECO:0000256" key="9">
    <source>
        <dbReference type="ARBA" id="ARBA00023306"/>
    </source>
</evidence>
<evidence type="ECO:0000256" key="5">
    <source>
        <dbReference type="ARBA" id="ARBA00022741"/>
    </source>
</evidence>
<dbReference type="PANTHER" id="PTHR11649:SF13">
    <property type="entry name" value="ENGB-TYPE G DOMAIN-CONTAINING PROTEIN"/>
    <property type="match status" value="1"/>
</dbReference>
<keyword evidence="8 10" id="KW-0717">Septation</keyword>
<keyword evidence="13" id="KW-1185">Reference proteome</keyword>
<dbReference type="AlphaFoldDB" id="B1XX22"/>
<comment type="function">
    <text evidence="10">Necessary for normal cell division and for the maintenance of normal septation.</text>
</comment>
<dbReference type="HOGENOM" id="CLU_033732_1_1_4"/>
<dbReference type="GO" id="GO:0000917">
    <property type="term" value="P:division septum assembly"/>
    <property type="evidence" value="ECO:0007669"/>
    <property type="project" value="UniProtKB-KW"/>
</dbReference>
<keyword evidence="5 10" id="KW-0547">Nucleotide-binding</keyword>
<keyword evidence="9 10" id="KW-0131">Cell cycle</keyword>
<dbReference type="Proteomes" id="UP000001693">
    <property type="component" value="Chromosome"/>
</dbReference>
<dbReference type="InterPro" id="IPR030393">
    <property type="entry name" value="G_ENGB_dom"/>
</dbReference>
<evidence type="ECO:0000256" key="6">
    <source>
        <dbReference type="ARBA" id="ARBA00022842"/>
    </source>
</evidence>
<dbReference type="NCBIfam" id="TIGR03598">
    <property type="entry name" value="GTPase_YsxC"/>
    <property type="match status" value="1"/>
</dbReference>
<name>B1XX22_LEPCP</name>
<dbReference type="InterPro" id="IPR027417">
    <property type="entry name" value="P-loop_NTPase"/>
</dbReference>
<dbReference type="InterPro" id="IPR006073">
    <property type="entry name" value="GTP-bd"/>
</dbReference>
<feature type="domain" description="EngB-type G" evidence="11">
    <location>
        <begin position="42"/>
        <end position="227"/>
    </location>
</feature>
<dbReference type="GO" id="GO:0046872">
    <property type="term" value="F:metal ion binding"/>
    <property type="evidence" value="ECO:0007669"/>
    <property type="project" value="UniProtKB-KW"/>
</dbReference>
<evidence type="ECO:0000256" key="2">
    <source>
        <dbReference type="ARBA" id="ARBA00009638"/>
    </source>
</evidence>
<gene>
    <name evidence="10" type="primary">engB</name>
    <name evidence="12" type="ordered locus">Lcho_0393</name>
</gene>
<dbReference type="PROSITE" id="PS51706">
    <property type="entry name" value="G_ENGB"/>
    <property type="match status" value="1"/>
</dbReference>
<evidence type="ECO:0000256" key="4">
    <source>
        <dbReference type="ARBA" id="ARBA00022723"/>
    </source>
</evidence>
<dbReference type="GO" id="GO:0005525">
    <property type="term" value="F:GTP binding"/>
    <property type="evidence" value="ECO:0007669"/>
    <property type="project" value="UniProtKB-UniRule"/>
</dbReference>
<dbReference type="STRING" id="395495.Lcho_0393"/>
<dbReference type="OrthoDB" id="9804921at2"/>
<evidence type="ECO:0000259" key="11">
    <source>
        <dbReference type="PROSITE" id="PS51706"/>
    </source>
</evidence>
<evidence type="ECO:0000313" key="12">
    <source>
        <dbReference type="EMBL" id="ACB32668.1"/>
    </source>
</evidence>
<proteinExistence type="inferred from homology"/>
<dbReference type="Gene3D" id="3.40.50.300">
    <property type="entry name" value="P-loop containing nucleotide triphosphate hydrolases"/>
    <property type="match status" value="1"/>
</dbReference>
<evidence type="ECO:0000256" key="7">
    <source>
        <dbReference type="ARBA" id="ARBA00023134"/>
    </source>
</evidence>
<dbReference type="RefSeq" id="WP_012345430.1">
    <property type="nucleotide sequence ID" value="NC_010524.1"/>
</dbReference>
<keyword evidence="6" id="KW-0460">Magnesium</keyword>
<evidence type="ECO:0000256" key="1">
    <source>
        <dbReference type="ARBA" id="ARBA00001946"/>
    </source>
</evidence>
<dbReference type="eggNOG" id="COG0218">
    <property type="taxonomic scope" value="Bacteria"/>
</dbReference>